<evidence type="ECO:0000256" key="1">
    <source>
        <dbReference type="SAM" id="MobiDB-lite"/>
    </source>
</evidence>
<dbReference type="Proteomes" id="UP000763802">
    <property type="component" value="Unassembled WGS sequence"/>
</dbReference>
<organism evidence="2 3">
    <name type="scientific">Falsiruegeria litorea</name>
    <dbReference type="NCBI Taxonomy" id="1280831"/>
    <lineage>
        <taxon>Bacteria</taxon>
        <taxon>Pseudomonadati</taxon>
        <taxon>Pseudomonadota</taxon>
        <taxon>Alphaproteobacteria</taxon>
        <taxon>Rhodobacterales</taxon>
        <taxon>Roseobacteraceae</taxon>
        <taxon>Falsiruegeria</taxon>
    </lineage>
</organism>
<accession>A0ABS5WK54</accession>
<protein>
    <submittedName>
        <fullName evidence="2">Uncharacterized protein</fullName>
    </submittedName>
</protein>
<feature type="compositionally biased region" description="Polar residues" evidence="1">
    <location>
        <begin position="66"/>
        <end position="78"/>
    </location>
</feature>
<proteinExistence type="predicted"/>
<gene>
    <name evidence="2" type="ORF">KL867_00415</name>
</gene>
<name>A0ABS5WK54_9RHOB</name>
<keyword evidence="3" id="KW-1185">Reference proteome</keyword>
<dbReference type="RefSeq" id="WP_215193486.1">
    <property type="nucleotide sequence ID" value="NZ_JAHHDY010000001.1"/>
</dbReference>
<evidence type="ECO:0000313" key="2">
    <source>
        <dbReference type="EMBL" id="MBT3139504.1"/>
    </source>
</evidence>
<feature type="region of interest" description="Disordered" evidence="1">
    <location>
        <begin position="66"/>
        <end position="87"/>
    </location>
</feature>
<dbReference type="EMBL" id="JAHHDY010000001">
    <property type="protein sequence ID" value="MBT3139504.1"/>
    <property type="molecule type" value="Genomic_DNA"/>
</dbReference>
<evidence type="ECO:0000313" key="3">
    <source>
        <dbReference type="Proteomes" id="UP000763802"/>
    </source>
</evidence>
<reference evidence="2 3" key="1">
    <citation type="submission" date="2021-05" db="EMBL/GenBank/DDBJ databases">
        <title>Draft genomes of marine bacteria isolated from model chitin particles.</title>
        <authorList>
            <person name="Datta M.S."/>
            <person name="Schwartzman J.A."/>
            <person name="Cordero O."/>
        </authorList>
    </citation>
    <scope>NUCLEOTIDE SEQUENCE [LARGE SCALE GENOMIC DNA]</scope>
    <source>
        <strain evidence="2 3">4E07</strain>
    </source>
</reference>
<comment type="caution">
    <text evidence="2">The sequence shown here is derived from an EMBL/GenBank/DDBJ whole genome shotgun (WGS) entry which is preliminary data.</text>
</comment>
<sequence>MPTYTIRARVQDHESCGDDGYTQQSCRGGMRVEKDEIPNRGKHQIAFFERDSRRGWSDFFCTSYPHSDQGSQNHQNPELNPFVLPNF</sequence>